<gene>
    <name evidence="2" type="ORF">ANCCAN_09117</name>
</gene>
<feature type="transmembrane region" description="Helical" evidence="1">
    <location>
        <begin position="117"/>
        <end position="139"/>
    </location>
</feature>
<proteinExistence type="predicted"/>
<evidence type="ECO:0000256" key="1">
    <source>
        <dbReference type="SAM" id="Phobius"/>
    </source>
</evidence>
<name>A0A368GKM2_ANCCA</name>
<dbReference type="Proteomes" id="UP000252519">
    <property type="component" value="Unassembled WGS sequence"/>
</dbReference>
<keyword evidence="3" id="KW-1185">Reference proteome</keyword>
<sequence>LQCKLSQLHYNFRVFALYCAFPLICVGLAVYNSFISLTLIQTDDVCETVRRNEWTNVVLIAIQWGSAVIAVLLYIAVWRKVKRERVAKFSPNDKRGTFDPVKMCTNRYYWDRHVVKIFFISCVLPLFLALPSLVFTVLTEFHIYQNSVANIVSIVILDLATPITWIIYISYIGHIRRGLYECLCCFSSNQYYLHDIYVYFPIHCMTLTYVSIMLASIIRNNHMQHRPKKMFLFSSSFFLLAAFYNFITDVSYFIMLHREMTVQQCSTIRNFVQNPIAVQGLVDAIDRYFIIFDHGVLHPITIFIIYALFPATGILVSIYNSFITSDWVKDDVVCLITRRSSWTSNLLFVIQWTTTIAAIILYFLIYRKVTKHVQHHHKVQGRNLTQERYYRDRSVVSLFFICCTIPIILFAPTILVTLVNAIFGVHDKVITIISWVCLDLAIPFIWTVYIMYIPSIRQGILDLFRISNMKFVSTPSQTAVSSQATI</sequence>
<feature type="transmembrane region" description="Helical" evidence="1">
    <location>
        <begin position="196"/>
        <end position="218"/>
    </location>
</feature>
<organism evidence="2 3">
    <name type="scientific">Ancylostoma caninum</name>
    <name type="common">Dog hookworm</name>
    <dbReference type="NCBI Taxonomy" id="29170"/>
    <lineage>
        <taxon>Eukaryota</taxon>
        <taxon>Metazoa</taxon>
        <taxon>Ecdysozoa</taxon>
        <taxon>Nematoda</taxon>
        <taxon>Chromadorea</taxon>
        <taxon>Rhabditida</taxon>
        <taxon>Rhabditina</taxon>
        <taxon>Rhabditomorpha</taxon>
        <taxon>Strongyloidea</taxon>
        <taxon>Ancylostomatidae</taxon>
        <taxon>Ancylostomatinae</taxon>
        <taxon>Ancylostoma</taxon>
    </lineage>
</organism>
<feature type="transmembrane region" description="Helical" evidence="1">
    <location>
        <begin position="12"/>
        <end position="34"/>
    </location>
</feature>
<feature type="transmembrane region" description="Helical" evidence="1">
    <location>
        <begin position="398"/>
        <end position="423"/>
    </location>
</feature>
<feature type="transmembrane region" description="Helical" evidence="1">
    <location>
        <begin position="429"/>
        <end position="452"/>
    </location>
</feature>
<dbReference type="EMBL" id="JOJR01000117">
    <property type="protein sequence ID" value="RCN44921.1"/>
    <property type="molecule type" value="Genomic_DNA"/>
</dbReference>
<protein>
    <submittedName>
        <fullName evidence="2">Uncharacterized protein</fullName>
    </submittedName>
</protein>
<dbReference type="AlphaFoldDB" id="A0A368GKM2"/>
<feature type="transmembrane region" description="Helical" evidence="1">
    <location>
        <begin position="151"/>
        <end position="171"/>
    </location>
</feature>
<evidence type="ECO:0000313" key="3">
    <source>
        <dbReference type="Proteomes" id="UP000252519"/>
    </source>
</evidence>
<keyword evidence="1" id="KW-0472">Membrane</keyword>
<feature type="transmembrane region" description="Helical" evidence="1">
    <location>
        <begin position="296"/>
        <end position="322"/>
    </location>
</feature>
<feature type="transmembrane region" description="Helical" evidence="1">
    <location>
        <begin position="54"/>
        <end position="78"/>
    </location>
</feature>
<dbReference type="OrthoDB" id="5837037at2759"/>
<keyword evidence="1" id="KW-1133">Transmembrane helix</keyword>
<evidence type="ECO:0000313" key="2">
    <source>
        <dbReference type="EMBL" id="RCN44921.1"/>
    </source>
</evidence>
<feature type="transmembrane region" description="Helical" evidence="1">
    <location>
        <begin position="230"/>
        <end position="254"/>
    </location>
</feature>
<reference evidence="2 3" key="1">
    <citation type="submission" date="2014-10" db="EMBL/GenBank/DDBJ databases">
        <title>Draft genome of the hookworm Ancylostoma caninum.</title>
        <authorList>
            <person name="Mitreva M."/>
        </authorList>
    </citation>
    <scope>NUCLEOTIDE SEQUENCE [LARGE SCALE GENOMIC DNA]</scope>
    <source>
        <strain evidence="2 3">Baltimore</strain>
    </source>
</reference>
<dbReference type="Gene3D" id="1.20.1070.10">
    <property type="entry name" value="Rhodopsin 7-helix transmembrane proteins"/>
    <property type="match status" value="1"/>
</dbReference>
<comment type="caution">
    <text evidence="2">The sequence shown here is derived from an EMBL/GenBank/DDBJ whole genome shotgun (WGS) entry which is preliminary data.</text>
</comment>
<accession>A0A368GKM2</accession>
<feature type="transmembrane region" description="Helical" evidence="1">
    <location>
        <begin position="342"/>
        <end position="365"/>
    </location>
</feature>
<feature type="non-terminal residue" evidence="2">
    <location>
        <position position="1"/>
    </location>
</feature>
<keyword evidence="1" id="KW-0812">Transmembrane</keyword>